<dbReference type="Proteomes" id="UP000429552">
    <property type="component" value="Unassembled WGS sequence"/>
</dbReference>
<name>A0A640TPY3_STRNI</name>
<sequence length="111" mass="11763">MSGGPAVPVPPVGGEVCMGWGPGLWWVPVAGPPGWVFGLLRFTSEHPPLRPRPLPPLRDPTPVGVKKNKRPVARPHRGAAELLVFRNPYPHRTGVAIRTGGGGPEGAGFRT</sequence>
<protein>
    <submittedName>
        <fullName evidence="2">Uncharacterized protein</fullName>
    </submittedName>
</protein>
<organism evidence="2 3">
    <name type="scientific">Streptomyces nigrescens</name>
    <dbReference type="NCBI Taxonomy" id="1920"/>
    <lineage>
        <taxon>Bacteria</taxon>
        <taxon>Bacillati</taxon>
        <taxon>Actinomycetota</taxon>
        <taxon>Actinomycetes</taxon>
        <taxon>Kitasatosporales</taxon>
        <taxon>Streptomycetaceae</taxon>
        <taxon>Streptomyces</taxon>
    </lineage>
</organism>
<comment type="caution">
    <text evidence="2">The sequence shown here is derived from an EMBL/GenBank/DDBJ whole genome shotgun (WGS) entry which is preliminary data.</text>
</comment>
<evidence type="ECO:0000313" key="2">
    <source>
        <dbReference type="EMBL" id="GFE24236.1"/>
    </source>
</evidence>
<feature type="region of interest" description="Disordered" evidence="1">
    <location>
        <begin position="48"/>
        <end position="77"/>
    </location>
</feature>
<accession>A0A640TPY3</accession>
<dbReference type="AlphaFoldDB" id="A0A640TPY3"/>
<gene>
    <name evidence="2" type="ORF">Sliba_46890</name>
</gene>
<proteinExistence type="predicted"/>
<reference evidence="2 3" key="1">
    <citation type="submission" date="2019-12" db="EMBL/GenBank/DDBJ databases">
        <title>Whole genome shotgun sequence of Streptomyces libani subsp. libani NBRC 13452.</title>
        <authorList>
            <person name="Ichikawa N."/>
            <person name="Kimura A."/>
            <person name="Kitahashi Y."/>
            <person name="Komaki H."/>
            <person name="Tamura T."/>
        </authorList>
    </citation>
    <scope>NUCLEOTIDE SEQUENCE [LARGE SCALE GENOMIC DNA]</scope>
    <source>
        <strain evidence="2 3">NBRC 13452</strain>
    </source>
</reference>
<feature type="compositionally biased region" description="Basic residues" evidence="1">
    <location>
        <begin position="66"/>
        <end position="77"/>
    </location>
</feature>
<evidence type="ECO:0000313" key="3">
    <source>
        <dbReference type="Proteomes" id="UP000429552"/>
    </source>
</evidence>
<feature type="compositionally biased region" description="Pro residues" evidence="1">
    <location>
        <begin position="50"/>
        <end position="59"/>
    </location>
</feature>
<evidence type="ECO:0000256" key="1">
    <source>
        <dbReference type="SAM" id="MobiDB-lite"/>
    </source>
</evidence>
<dbReference type="EMBL" id="BLIP01000001">
    <property type="protein sequence ID" value="GFE24236.1"/>
    <property type="molecule type" value="Genomic_DNA"/>
</dbReference>